<proteinExistence type="predicted"/>
<accession>A0A2M9WJQ5</accession>
<reference evidence="4 5" key="1">
    <citation type="submission" date="2016-10" db="EMBL/GenBank/DDBJ databases">
        <title>WGS of isloates from the oral cavity of healthy individuals.</title>
        <authorList>
            <person name="Sharma S."/>
            <person name="Pal V.K."/>
            <person name="Patil P.B."/>
            <person name="Korpole S."/>
            <person name="Grover V."/>
        </authorList>
    </citation>
    <scope>NUCLEOTIDE SEQUENCE [LARGE SCALE GENOMIC DNA]</scope>
    <source>
        <strain evidence="4 5">DISK12</strain>
    </source>
</reference>
<protein>
    <submittedName>
        <fullName evidence="4">Transposase</fullName>
    </submittedName>
</protein>
<dbReference type="PANTHER" id="PTHR33678">
    <property type="entry name" value="BLL1576 PROTEIN"/>
    <property type="match status" value="1"/>
</dbReference>
<dbReference type="InterPro" id="IPR039552">
    <property type="entry name" value="IS66_C"/>
</dbReference>
<evidence type="ECO:0000313" key="5">
    <source>
        <dbReference type="Proteomes" id="UP000231914"/>
    </source>
</evidence>
<dbReference type="Pfam" id="PF13817">
    <property type="entry name" value="DDE_Tnp_IS66_C"/>
    <property type="match status" value="1"/>
</dbReference>
<dbReference type="InterPro" id="IPR004291">
    <property type="entry name" value="Transposase_IS66_central"/>
</dbReference>
<dbReference type="EMBL" id="MKXG01000431">
    <property type="protein sequence ID" value="PJZ08621.1"/>
    <property type="molecule type" value="Genomic_DNA"/>
</dbReference>
<sequence length="455" mass="53281">MDKQVSSMNLMLKMTENVPDAAVQTITYKRQAHKRKRADLLESIPAEKGHHELGDKHCPDCHHELTEIGKQPVRQEVIFISAQLKKLEHIQHVYKCEYCGQRDLTDKIIKVKLPKTPLKHGLGSASLIAHTLYQKYEMKVPDYRQENDWRKLGLDLSRQMLNYWGLKSSDYYFKHIYKLLKQKLLKRPILHADETYYTVLESETIKTYYWVFLSGKHDQYGITLYHHDPHRNGQVALDFLGNYNGYLHCDMWQAYMQLPQATLVGCWAHVRRKFDEAVPQTASDKSLAKKGLNYCNRMFYLEQTWEALNKQERCRLRQEKLKPLMKEFFNWCRQNKATVLPGSKLGKAISYSLKHQETFENVLLDGHLELSNNKAERAVKSLVMGRRNWLFSQTFAGAKASGIILSLIETAKRNGLDPEKYLKYLLEKLPNEKDLESNTLEAYLPWKKEVKILCK</sequence>
<dbReference type="Pfam" id="PF03050">
    <property type="entry name" value="DDE_Tnp_IS66"/>
    <property type="match status" value="1"/>
</dbReference>
<dbReference type="PANTHER" id="PTHR33678:SF1">
    <property type="entry name" value="BLL1576 PROTEIN"/>
    <property type="match status" value="1"/>
</dbReference>
<feature type="domain" description="Transposase IS66 zinc-finger binding" evidence="2">
    <location>
        <begin position="55"/>
        <end position="100"/>
    </location>
</feature>
<evidence type="ECO:0000259" key="3">
    <source>
        <dbReference type="Pfam" id="PF13817"/>
    </source>
</evidence>
<name>A0A2M9WJQ5_9LACO</name>
<comment type="caution">
    <text evidence="4">The sequence shown here is derived from an EMBL/GenBank/DDBJ whole genome shotgun (WGS) entry which is preliminary data.</text>
</comment>
<evidence type="ECO:0000313" key="4">
    <source>
        <dbReference type="EMBL" id="PJZ08621.1"/>
    </source>
</evidence>
<dbReference type="Pfam" id="PF13005">
    <property type="entry name" value="zf-IS66"/>
    <property type="match status" value="1"/>
</dbReference>
<gene>
    <name evidence="4" type="ORF">BHU41_03480</name>
</gene>
<evidence type="ECO:0000259" key="1">
    <source>
        <dbReference type="Pfam" id="PF03050"/>
    </source>
</evidence>
<dbReference type="InterPro" id="IPR024474">
    <property type="entry name" value="Znf_dom_IS66"/>
</dbReference>
<dbReference type="AlphaFoldDB" id="A0A2M9WJQ5"/>
<dbReference type="NCBIfam" id="NF033517">
    <property type="entry name" value="transpos_IS66"/>
    <property type="match status" value="1"/>
</dbReference>
<dbReference type="Proteomes" id="UP000231914">
    <property type="component" value="Unassembled WGS sequence"/>
</dbReference>
<organism evidence="4 5">
    <name type="scientific">Lactobacillus crispatus</name>
    <dbReference type="NCBI Taxonomy" id="47770"/>
    <lineage>
        <taxon>Bacteria</taxon>
        <taxon>Bacillati</taxon>
        <taxon>Bacillota</taxon>
        <taxon>Bacilli</taxon>
        <taxon>Lactobacillales</taxon>
        <taxon>Lactobacillaceae</taxon>
        <taxon>Lactobacillus</taxon>
    </lineage>
</organism>
<feature type="domain" description="Transposase IS66 central" evidence="1">
    <location>
        <begin position="121"/>
        <end position="399"/>
    </location>
</feature>
<evidence type="ECO:0000259" key="2">
    <source>
        <dbReference type="Pfam" id="PF13005"/>
    </source>
</evidence>
<feature type="domain" description="Transposase IS66 C-terminal" evidence="3">
    <location>
        <begin position="406"/>
        <end position="446"/>
    </location>
</feature>
<dbReference type="InterPro" id="IPR052344">
    <property type="entry name" value="Transposase-related"/>
</dbReference>